<keyword evidence="2 7" id="KW-0732">Signal</keyword>
<dbReference type="GO" id="GO:0004553">
    <property type="term" value="F:hydrolase activity, hydrolyzing O-glycosyl compounds"/>
    <property type="evidence" value="ECO:0007669"/>
    <property type="project" value="InterPro"/>
</dbReference>
<dbReference type="AlphaFoldDB" id="A0A7I8K710"/>
<dbReference type="SMART" id="SM00768">
    <property type="entry name" value="X8"/>
    <property type="match status" value="1"/>
</dbReference>
<dbReference type="Proteomes" id="UP000663760">
    <property type="component" value="Chromosome 3"/>
</dbReference>
<evidence type="ECO:0000256" key="7">
    <source>
        <dbReference type="SAM" id="SignalP"/>
    </source>
</evidence>
<sequence>MVGGAACSDSMAVATFCLFSLLISLHLRGFGAVEVGVYWGTASSQPLPPAAVVAGLLQANNISRVMLPDADPLVLQSLSGTGIAVALGIPNEMLGALNASRKAAEGWVHDNVTRYVSGNAGAGVVRIEYVAIGDEPFLLRHGDKYGPFVQGAATNIRLALAAVPLASRVKVVVPCGTDVFVANSSLPSSGRFRADLNRTMGQLLPFLKDQGSPFVVNIYPFFILQQNRNFTTEMALFQPVPRPLRDGRSEYSSLFAAAIDTLVSSLSAAGSGAMEVVVGKIGWPTDGAVAATVPNAQIFMTGLLQHLQGGGGTPLRPKRPPATVYLFSLLDEDLAGGGSGSVERHFGVFTFDGQAKYSVDLGQGPRALDGAKGVDYLPSRWCVVDNNKDLSNVSTAAAAACSTAAADCSTLAAGGSCGNLSWPGNVSYAFNSYYQRSGQSPESCDFGGMGLITTVDPSAGECRFAVGIRASSSFPAALLFPWWSLLMTAPLLLLH</sequence>
<proteinExistence type="inferred from homology"/>
<feature type="signal peptide" evidence="7">
    <location>
        <begin position="1"/>
        <end position="32"/>
    </location>
</feature>
<evidence type="ECO:0000256" key="2">
    <source>
        <dbReference type="ARBA" id="ARBA00022729"/>
    </source>
</evidence>
<dbReference type="InterPro" id="IPR044965">
    <property type="entry name" value="Glyco_hydro_17_plant"/>
</dbReference>
<evidence type="ECO:0000256" key="5">
    <source>
        <dbReference type="ARBA" id="ARBA00023295"/>
    </source>
</evidence>
<dbReference type="PANTHER" id="PTHR32227">
    <property type="entry name" value="GLUCAN ENDO-1,3-BETA-GLUCOSIDASE BG1-RELATED-RELATED"/>
    <property type="match status" value="1"/>
</dbReference>
<evidence type="ECO:0000313" key="9">
    <source>
        <dbReference type="EMBL" id="CAA7392861.1"/>
    </source>
</evidence>
<dbReference type="InterPro" id="IPR017853">
    <property type="entry name" value="GH"/>
</dbReference>
<evidence type="ECO:0000256" key="4">
    <source>
        <dbReference type="ARBA" id="ARBA00023157"/>
    </source>
</evidence>
<keyword evidence="3" id="KW-0378">Hydrolase</keyword>
<dbReference type="Pfam" id="PF07983">
    <property type="entry name" value="X8"/>
    <property type="match status" value="1"/>
</dbReference>
<dbReference type="Pfam" id="PF00332">
    <property type="entry name" value="Glyco_hydro_17"/>
    <property type="match status" value="1"/>
</dbReference>
<dbReference type="EMBL" id="LR746266">
    <property type="protein sequence ID" value="CAA7392861.1"/>
    <property type="molecule type" value="Genomic_DNA"/>
</dbReference>
<dbReference type="SUPFAM" id="SSF51445">
    <property type="entry name" value="(Trans)glycosidases"/>
    <property type="match status" value="1"/>
</dbReference>
<protein>
    <recommendedName>
        <fullName evidence="8">X8 domain-containing protein</fullName>
    </recommendedName>
</protein>
<feature type="domain" description="X8" evidence="8">
    <location>
        <begin position="380"/>
        <end position="464"/>
    </location>
</feature>
<name>A0A7I8K710_SPIIN</name>
<accession>A0A7I8K710</accession>
<dbReference type="GO" id="GO:0005975">
    <property type="term" value="P:carbohydrate metabolic process"/>
    <property type="evidence" value="ECO:0007669"/>
    <property type="project" value="InterPro"/>
</dbReference>
<dbReference type="Gene3D" id="3.20.20.80">
    <property type="entry name" value="Glycosidases"/>
    <property type="match status" value="1"/>
</dbReference>
<evidence type="ECO:0000313" key="10">
    <source>
        <dbReference type="Proteomes" id="UP000663760"/>
    </source>
</evidence>
<dbReference type="Gene3D" id="1.20.58.1040">
    <property type="match status" value="1"/>
</dbReference>
<dbReference type="InterPro" id="IPR000490">
    <property type="entry name" value="Glyco_hydro_17"/>
</dbReference>
<keyword evidence="4" id="KW-1015">Disulfide bond</keyword>
<evidence type="ECO:0000256" key="1">
    <source>
        <dbReference type="ARBA" id="ARBA00008773"/>
    </source>
</evidence>
<gene>
    <name evidence="9" type="ORF">SI8410_03003703</name>
</gene>
<dbReference type="OrthoDB" id="1293114at2759"/>
<evidence type="ECO:0000259" key="8">
    <source>
        <dbReference type="SMART" id="SM00768"/>
    </source>
</evidence>
<dbReference type="InterPro" id="IPR012946">
    <property type="entry name" value="X8"/>
</dbReference>
<comment type="similarity">
    <text evidence="1 6">Belongs to the glycosyl hydrolase 17 family.</text>
</comment>
<evidence type="ECO:0000256" key="6">
    <source>
        <dbReference type="RuleBase" id="RU004335"/>
    </source>
</evidence>
<organism evidence="9 10">
    <name type="scientific">Spirodela intermedia</name>
    <name type="common">Intermediate duckweed</name>
    <dbReference type="NCBI Taxonomy" id="51605"/>
    <lineage>
        <taxon>Eukaryota</taxon>
        <taxon>Viridiplantae</taxon>
        <taxon>Streptophyta</taxon>
        <taxon>Embryophyta</taxon>
        <taxon>Tracheophyta</taxon>
        <taxon>Spermatophyta</taxon>
        <taxon>Magnoliopsida</taxon>
        <taxon>Liliopsida</taxon>
        <taxon>Araceae</taxon>
        <taxon>Lemnoideae</taxon>
        <taxon>Spirodela</taxon>
    </lineage>
</organism>
<keyword evidence="10" id="KW-1185">Reference proteome</keyword>
<reference evidence="9" key="1">
    <citation type="submission" date="2020-02" db="EMBL/GenBank/DDBJ databases">
        <authorList>
            <person name="Scholz U."/>
            <person name="Mascher M."/>
            <person name="Fiebig A."/>
        </authorList>
    </citation>
    <scope>NUCLEOTIDE SEQUENCE</scope>
</reference>
<feature type="chain" id="PRO_5029464286" description="X8 domain-containing protein" evidence="7">
    <location>
        <begin position="33"/>
        <end position="495"/>
    </location>
</feature>
<evidence type="ECO:0000256" key="3">
    <source>
        <dbReference type="ARBA" id="ARBA00022801"/>
    </source>
</evidence>
<keyword evidence="5" id="KW-0326">Glycosidase</keyword>